<evidence type="ECO:0000256" key="2">
    <source>
        <dbReference type="ARBA" id="ARBA00022448"/>
    </source>
</evidence>
<feature type="transmembrane region" description="Helical" evidence="7">
    <location>
        <begin position="87"/>
        <end position="105"/>
    </location>
</feature>
<feature type="region of interest" description="Disordered" evidence="6">
    <location>
        <begin position="465"/>
        <end position="486"/>
    </location>
</feature>
<evidence type="ECO:0000313" key="9">
    <source>
        <dbReference type="EMBL" id="KAH7014555.1"/>
    </source>
</evidence>
<gene>
    <name evidence="9" type="ORF">B0I36DRAFT_378215</name>
</gene>
<feature type="transmembrane region" description="Helical" evidence="7">
    <location>
        <begin position="143"/>
        <end position="162"/>
    </location>
</feature>
<dbReference type="GO" id="GO:0022857">
    <property type="term" value="F:transmembrane transporter activity"/>
    <property type="evidence" value="ECO:0007669"/>
    <property type="project" value="InterPro"/>
</dbReference>
<evidence type="ECO:0000256" key="1">
    <source>
        <dbReference type="ARBA" id="ARBA00004141"/>
    </source>
</evidence>
<feature type="transmembrane region" description="Helical" evidence="7">
    <location>
        <begin position="206"/>
        <end position="227"/>
    </location>
</feature>
<feature type="transmembrane region" description="Helical" evidence="7">
    <location>
        <begin position="341"/>
        <end position="359"/>
    </location>
</feature>
<feature type="transmembrane region" description="Helical" evidence="7">
    <location>
        <begin position="112"/>
        <end position="131"/>
    </location>
</feature>
<evidence type="ECO:0000256" key="5">
    <source>
        <dbReference type="ARBA" id="ARBA00023136"/>
    </source>
</evidence>
<dbReference type="RefSeq" id="XP_046005522.1">
    <property type="nucleotide sequence ID" value="XM_046160645.1"/>
</dbReference>
<keyword evidence="3 7" id="KW-0812">Transmembrane</keyword>
<dbReference type="EMBL" id="JAGTJQ010000013">
    <property type="protein sequence ID" value="KAH7014555.1"/>
    <property type="molecule type" value="Genomic_DNA"/>
</dbReference>
<organism evidence="9 10">
    <name type="scientific">Microdochium trichocladiopsis</name>
    <dbReference type="NCBI Taxonomy" id="1682393"/>
    <lineage>
        <taxon>Eukaryota</taxon>
        <taxon>Fungi</taxon>
        <taxon>Dikarya</taxon>
        <taxon>Ascomycota</taxon>
        <taxon>Pezizomycotina</taxon>
        <taxon>Sordariomycetes</taxon>
        <taxon>Xylariomycetidae</taxon>
        <taxon>Xylariales</taxon>
        <taxon>Microdochiaceae</taxon>
        <taxon>Microdochium</taxon>
    </lineage>
</organism>
<evidence type="ECO:0000256" key="4">
    <source>
        <dbReference type="ARBA" id="ARBA00022989"/>
    </source>
</evidence>
<dbReference type="Gene3D" id="1.20.1250.20">
    <property type="entry name" value="MFS general substrate transporter like domains"/>
    <property type="match status" value="1"/>
</dbReference>
<dbReference type="Proteomes" id="UP000756346">
    <property type="component" value="Unassembled WGS sequence"/>
</dbReference>
<accession>A0A9P8XS77</accession>
<dbReference type="PANTHER" id="PTHR43791">
    <property type="entry name" value="PERMEASE-RELATED"/>
    <property type="match status" value="1"/>
</dbReference>
<proteinExistence type="predicted"/>
<feature type="domain" description="Major facilitator superfamily (MFS) profile" evidence="8">
    <location>
        <begin position="46"/>
        <end position="486"/>
    </location>
</feature>
<dbReference type="AlphaFoldDB" id="A0A9P8XS77"/>
<dbReference type="InterPro" id="IPR011701">
    <property type="entry name" value="MFS"/>
</dbReference>
<feature type="transmembrane region" description="Helical" evidence="7">
    <location>
        <begin position="403"/>
        <end position="421"/>
    </location>
</feature>
<dbReference type="SUPFAM" id="SSF103473">
    <property type="entry name" value="MFS general substrate transporter"/>
    <property type="match status" value="1"/>
</dbReference>
<dbReference type="InterPro" id="IPR020846">
    <property type="entry name" value="MFS_dom"/>
</dbReference>
<dbReference type="GO" id="GO:0016020">
    <property type="term" value="C:membrane"/>
    <property type="evidence" value="ECO:0007669"/>
    <property type="project" value="UniProtKB-SubCell"/>
</dbReference>
<sequence length="486" mass="52660">MESQRKSPEKGLELQDTSASVGGGGMDQVADPAAVRSLKRKADWILLPILSFAYLCNSLDRSNISNAHTAGLEADVGLVGNQFNQLLTYYQIAFVLLGPVVSLATKLLGAKYTISGMLFVFGIASLATGWARTFQTLVVCRVFVGAFEAGFLGSVIYYLSVWYTRKELGSRLGIFYGSLVASSAFGGLLAYGMFQVKPGPGYFRWSYLFFLEGGMTTLWAVVCFFLVPSDTQSAWFLNEAEKQAAKARLQKDSVETSEGNFNLGQALSEFKTPHGWIRIVIVFVAGTVLTSNANFLAMVVTRLGLSVIQTNLYTVAPALTGAVVLIAYCKSSDHFRERGDHMAGSFVVSLVGYALLFTIDPTNTSILYFAIFLCTLGAYPSTPLGAAWLVANIPDLNARALTSGVYIAAANSAGFLSSNIYLSAEAPRYVTSLRVNITMCCLGAAATTAYGTWMRWENRRRDQKYGGGVAGDTSSGSRDPRFRFQL</sequence>
<dbReference type="PROSITE" id="PS50850">
    <property type="entry name" value="MFS"/>
    <property type="match status" value="1"/>
</dbReference>
<feature type="compositionally biased region" description="Basic and acidic residues" evidence="6">
    <location>
        <begin position="1"/>
        <end position="13"/>
    </location>
</feature>
<feature type="transmembrane region" description="Helical" evidence="7">
    <location>
        <begin position="276"/>
        <end position="300"/>
    </location>
</feature>
<keyword evidence="10" id="KW-1185">Reference proteome</keyword>
<dbReference type="Pfam" id="PF07690">
    <property type="entry name" value="MFS_1"/>
    <property type="match status" value="1"/>
</dbReference>
<evidence type="ECO:0000256" key="3">
    <source>
        <dbReference type="ARBA" id="ARBA00022692"/>
    </source>
</evidence>
<evidence type="ECO:0000256" key="6">
    <source>
        <dbReference type="SAM" id="MobiDB-lite"/>
    </source>
</evidence>
<feature type="transmembrane region" description="Helical" evidence="7">
    <location>
        <begin position="174"/>
        <end position="194"/>
    </location>
</feature>
<feature type="transmembrane region" description="Helical" evidence="7">
    <location>
        <begin position="365"/>
        <end position="391"/>
    </location>
</feature>
<dbReference type="InterPro" id="IPR036259">
    <property type="entry name" value="MFS_trans_sf"/>
</dbReference>
<dbReference type="PANTHER" id="PTHR43791:SF50">
    <property type="entry name" value="TRANSPORTER, PUTATIVE (AFU_ORTHOLOGUE AFUA_2G00840)-RELATED"/>
    <property type="match status" value="1"/>
</dbReference>
<reference evidence="9" key="1">
    <citation type="journal article" date="2021" name="Nat. Commun.">
        <title>Genetic determinants of endophytism in the Arabidopsis root mycobiome.</title>
        <authorList>
            <person name="Mesny F."/>
            <person name="Miyauchi S."/>
            <person name="Thiergart T."/>
            <person name="Pickel B."/>
            <person name="Atanasova L."/>
            <person name="Karlsson M."/>
            <person name="Huettel B."/>
            <person name="Barry K.W."/>
            <person name="Haridas S."/>
            <person name="Chen C."/>
            <person name="Bauer D."/>
            <person name="Andreopoulos W."/>
            <person name="Pangilinan J."/>
            <person name="LaButti K."/>
            <person name="Riley R."/>
            <person name="Lipzen A."/>
            <person name="Clum A."/>
            <person name="Drula E."/>
            <person name="Henrissat B."/>
            <person name="Kohler A."/>
            <person name="Grigoriev I.V."/>
            <person name="Martin F.M."/>
            <person name="Hacquard S."/>
        </authorList>
    </citation>
    <scope>NUCLEOTIDE SEQUENCE</scope>
    <source>
        <strain evidence="9">MPI-CAGE-CH-0230</strain>
    </source>
</reference>
<dbReference type="FunFam" id="1.20.1250.20:FF:000013">
    <property type="entry name" value="MFS general substrate transporter"/>
    <property type="match status" value="1"/>
</dbReference>
<dbReference type="OrthoDB" id="2985014at2759"/>
<dbReference type="GeneID" id="70190191"/>
<feature type="region of interest" description="Disordered" evidence="6">
    <location>
        <begin position="1"/>
        <end position="25"/>
    </location>
</feature>
<feature type="transmembrane region" description="Helical" evidence="7">
    <location>
        <begin position="312"/>
        <end position="329"/>
    </location>
</feature>
<name>A0A9P8XS77_9PEZI</name>
<evidence type="ECO:0000259" key="8">
    <source>
        <dbReference type="PROSITE" id="PS50850"/>
    </source>
</evidence>
<evidence type="ECO:0000256" key="7">
    <source>
        <dbReference type="SAM" id="Phobius"/>
    </source>
</evidence>
<comment type="caution">
    <text evidence="9">The sequence shown here is derived from an EMBL/GenBank/DDBJ whole genome shotgun (WGS) entry which is preliminary data.</text>
</comment>
<comment type="subcellular location">
    <subcellularLocation>
        <location evidence="1">Membrane</location>
        <topology evidence="1">Multi-pass membrane protein</topology>
    </subcellularLocation>
</comment>
<keyword evidence="4 7" id="KW-1133">Transmembrane helix</keyword>
<keyword evidence="2" id="KW-0813">Transport</keyword>
<feature type="transmembrane region" description="Helical" evidence="7">
    <location>
        <begin position="433"/>
        <end position="453"/>
    </location>
</feature>
<evidence type="ECO:0000313" key="10">
    <source>
        <dbReference type="Proteomes" id="UP000756346"/>
    </source>
</evidence>
<keyword evidence="5 7" id="KW-0472">Membrane</keyword>
<protein>
    <submittedName>
        <fullName evidence="9">Major facilitator superfamily domain-containing protein</fullName>
    </submittedName>
</protein>